<feature type="transmembrane region" description="Helical" evidence="1">
    <location>
        <begin position="141"/>
        <end position="160"/>
    </location>
</feature>
<feature type="transmembrane region" description="Helical" evidence="1">
    <location>
        <begin position="45"/>
        <end position="70"/>
    </location>
</feature>
<dbReference type="Proteomes" id="UP000721442">
    <property type="component" value="Unassembled WGS sequence"/>
</dbReference>
<reference evidence="2" key="2">
    <citation type="journal article" date="2021" name="PeerJ">
        <title>Extensive microbial diversity within the chicken gut microbiome revealed by metagenomics and culture.</title>
        <authorList>
            <person name="Gilroy R."/>
            <person name="Ravi A."/>
            <person name="Getino M."/>
            <person name="Pursley I."/>
            <person name="Horton D.L."/>
            <person name="Alikhan N.F."/>
            <person name="Baker D."/>
            <person name="Gharbi K."/>
            <person name="Hall N."/>
            <person name="Watson M."/>
            <person name="Adriaenssens E.M."/>
            <person name="Foster-Nyarko E."/>
            <person name="Jarju S."/>
            <person name="Secka A."/>
            <person name="Antonio M."/>
            <person name="Oren A."/>
            <person name="Chaudhuri R.R."/>
            <person name="La Ragione R."/>
            <person name="Hildebrand F."/>
            <person name="Pallen M.J."/>
        </authorList>
    </citation>
    <scope>NUCLEOTIDE SEQUENCE</scope>
    <source>
        <strain evidence="2">B1-16210</strain>
    </source>
</reference>
<accession>A0A940DEB7</accession>
<evidence type="ECO:0000313" key="3">
    <source>
        <dbReference type="Proteomes" id="UP000721442"/>
    </source>
</evidence>
<dbReference type="EMBL" id="JADINE010000009">
    <property type="protein sequence ID" value="MBO8406944.1"/>
    <property type="molecule type" value="Genomic_DNA"/>
</dbReference>
<evidence type="ECO:0000256" key="1">
    <source>
        <dbReference type="SAM" id="Phobius"/>
    </source>
</evidence>
<feature type="transmembrane region" description="Helical" evidence="1">
    <location>
        <begin position="112"/>
        <end position="132"/>
    </location>
</feature>
<proteinExistence type="predicted"/>
<comment type="caution">
    <text evidence="2">The sequence shown here is derived from an EMBL/GenBank/DDBJ whole genome shotgun (WGS) entry which is preliminary data.</text>
</comment>
<feature type="transmembrane region" description="Helical" evidence="1">
    <location>
        <begin position="82"/>
        <end position="106"/>
    </location>
</feature>
<organism evidence="2 3">
    <name type="scientific">Candidatus Enterousia excrementavium</name>
    <dbReference type="NCBI Taxonomy" id="2840789"/>
    <lineage>
        <taxon>Bacteria</taxon>
        <taxon>Pseudomonadati</taxon>
        <taxon>Pseudomonadota</taxon>
        <taxon>Alphaproteobacteria</taxon>
        <taxon>Candidatus Enterousia</taxon>
    </lineage>
</organism>
<keyword evidence="1" id="KW-0812">Transmembrane</keyword>
<dbReference type="AlphaFoldDB" id="A0A940DEB7"/>
<keyword evidence="1" id="KW-0472">Membrane</keyword>
<reference evidence="2" key="1">
    <citation type="submission" date="2020-10" db="EMBL/GenBank/DDBJ databases">
        <authorList>
            <person name="Gilroy R."/>
        </authorList>
    </citation>
    <scope>NUCLEOTIDE SEQUENCE</scope>
    <source>
        <strain evidence="2">B1-16210</strain>
    </source>
</reference>
<keyword evidence="1" id="KW-1133">Transmembrane helix</keyword>
<name>A0A940DEB7_9PROT</name>
<feature type="transmembrane region" description="Helical" evidence="1">
    <location>
        <begin position="5"/>
        <end position="25"/>
    </location>
</feature>
<evidence type="ECO:0000313" key="2">
    <source>
        <dbReference type="EMBL" id="MBO8406944.1"/>
    </source>
</evidence>
<gene>
    <name evidence="2" type="ORF">IAC77_00595</name>
</gene>
<sequence>MKIFLLLICFIGIIGLLIYLGSLFIDYDEKRQNRPQKPIDNLFNVIRWLLYIPVGFCSGIIFNIAVAFLLSDAHGWFISGTIMQLIFKILSFFIIGFCFYIIIPVLNKTKKIQSAAITVLIIGVLSFFAILLNDSGITKSFVLDIISTLIVVATSIYAIVKPEGFEQ</sequence>
<protein>
    <submittedName>
        <fullName evidence="2">Uncharacterized protein</fullName>
    </submittedName>
</protein>